<sequence>MAKYPDELDMDADCALPIVRSRPAQRTRESKTRRSSMLVCGNIYAHFGKTPYPMWHRRSRRLVRWHALLRVFHAACSNSRG</sequence>
<dbReference type="EMBL" id="KN833921">
    <property type="protein sequence ID" value="KIK14832.1"/>
    <property type="molecule type" value="Genomic_DNA"/>
</dbReference>
<evidence type="ECO:0000313" key="1">
    <source>
        <dbReference type="EMBL" id="KIK14832.1"/>
    </source>
</evidence>
<evidence type="ECO:0000313" key="2">
    <source>
        <dbReference type="Proteomes" id="UP000054018"/>
    </source>
</evidence>
<gene>
    <name evidence="1" type="ORF">PISMIDRAFT_687671</name>
</gene>
<organism evidence="1 2">
    <name type="scientific">Pisolithus microcarpus 441</name>
    <dbReference type="NCBI Taxonomy" id="765257"/>
    <lineage>
        <taxon>Eukaryota</taxon>
        <taxon>Fungi</taxon>
        <taxon>Dikarya</taxon>
        <taxon>Basidiomycota</taxon>
        <taxon>Agaricomycotina</taxon>
        <taxon>Agaricomycetes</taxon>
        <taxon>Agaricomycetidae</taxon>
        <taxon>Boletales</taxon>
        <taxon>Sclerodermatineae</taxon>
        <taxon>Pisolithaceae</taxon>
        <taxon>Pisolithus</taxon>
    </lineage>
</organism>
<dbReference type="HOGENOM" id="CLU_2574762_0_0_1"/>
<reference evidence="1 2" key="1">
    <citation type="submission" date="2014-04" db="EMBL/GenBank/DDBJ databases">
        <authorList>
            <consortium name="DOE Joint Genome Institute"/>
            <person name="Kuo A."/>
            <person name="Kohler A."/>
            <person name="Costa M.D."/>
            <person name="Nagy L.G."/>
            <person name="Floudas D."/>
            <person name="Copeland A."/>
            <person name="Barry K.W."/>
            <person name="Cichocki N."/>
            <person name="Veneault-Fourrey C."/>
            <person name="LaButti K."/>
            <person name="Lindquist E.A."/>
            <person name="Lipzen A."/>
            <person name="Lundell T."/>
            <person name="Morin E."/>
            <person name="Murat C."/>
            <person name="Sun H."/>
            <person name="Tunlid A."/>
            <person name="Henrissat B."/>
            <person name="Grigoriev I.V."/>
            <person name="Hibbett D.S."/>
            <person name="Martin F."/>
            <person name="Nordberg H.P."/>
            <person name="Cantor M.N."/>
            <person name="Hua S.X."/>
        </authorList>
    </citation>
    <scope>NUCLEOTIDE SEQUENCE [LARGE SCALE GENOMIC DNA]</scope>
    <source>
        <strain evidence="1 2">441</strain>
    </source>
</reference>
<dbReference type="Proteomes" id="UP000054018">
    <property type="component" value="Unassembled WGS sequence"/>
</dbReference>
<protein>
    <submittedName>
        <fullName evidence="1">Uncharacterized protein</fullName>
    </submittedName>
</protein>
<name>A0A0C9YX95_9AGAM</name>
<proteinExistence type="predicted"/>
<reference evidence="2" key="2">
    <citation type="submission" date="2015-01" db="EMBL/GenBank/DDBJ databases">
        <title>Evolutionary Origins and Diversification of the Mycorrhizal Mutualists.</title>
        <authorList>
            <consortium name="DOE Joint Genome Institute"/>
            <consortium name="Mycorrhizal Genomics Consortium"/>
            <person name="Kohler A."/>
            <person name="Kuo A."/>
            <person name="Nagy L.G."/>
            <person name="Floudas D."/>
            <person name="Copeland A."/>
            <person name="Barry K.W."/>
            <person name="Cichocki N."/>
            <person name="Veneault-Fourrey C."/>
            <person name="LaButti K."/>
            <person name="Lindquist E.A."/>
            <person name="Lipzen A."/>
            <person name="Lundell T."/>
            <person name="Morin E."/>
            <person name="Murat C."/>
            <person name="Riley R."/>
            <person name="Ohm R."/>
            <person name="Sun H."/>
            <person name="Tunlid A."/>
            <person name="Henrissat B."/>
            <person name="Grigoriev I.V."/>
            <person name="Hibbett D.S."/>
            <person name="Martin F."/>
        </authorList>
    </citation>
    <scope>NUCLEOTIDE SEQUENCE [LARGE SCALE GENOMIC DNA]</scope>
    <source>
        <strain evidence="2">441</strain>
    </source>
</reference>
<keyword evidence="2" id="KW-1185">Reference proteome</keyword>
<dbReference type="AlphaFoldDB" id="A0A0C9YX95"/>
<accession>A0A0C9YX95</accession>